<dbReference type="Proteomes" id="UP000324748">
    <property type="component" value="Unassembled WGS sequence"/>
</dbReference>
<proteinExistence type="predicted"/>
<accession>A0A5B0LLF2</accession>
<name>A0A5B0LLF2_PUCGR</name>
<dbReference type="Proteomes" id="UP000325313">
    <property type="component" value="Unassembled WGS sequence"/>
</dbReference>
<dbReference type="InterPro" id="IPR011989">
    <property type="entry name" value="ARM-like"/>
</dbReference>
<sequence length="124" mass="14277">MDLALSMIKPLTILFLHPSADKFQKFLALEALSYLSSSEEKTAEILRWSQILDQLDELIESEPSIQAIKFLGSLLCNRMYCKRFAPPEDLTQTDTAYMTRLENFITVIEEEDRYVHSAAANTLW</sequence>
<comment type="caution">
    <text evidence="1">The sequence shown here is derived from an EMBL/GenBank/DDBJ whole genome shotgun (WGS) entry which is preliminary data.</text>
</comment>
<organism evidence="1 4">
    <name type="scientific">Puccinia graminis f. sp. tritici</name>
    <dbReference type="NCBI Taxonomy" id="56615"/>
    <lineage>
        <taxon>Eukaryota</taxon>
        <taxon>Fungi</taxon>
        <taxon>Dikarya</taxon>
        <taxon>Basidiomycota</taxon>
        <taxon>Pucciniomycotina</taxon>
        <taxon>Pucciniomycetes</taxon>
        <taxon>Pucciniales</taxon>
        <taxon>Pucciniaceae</taxon>
        <taxon>Puccinia</taxon>
    </lineage>
</organism>
<evidence type="ECO:0000313" key="1">
    <source>
        <dbReference type="EMBL" id="KAA1065442.1"/>
    </source>
</evidence>
<evidence type="ECO:0000313" key="4">
    <source>
        <dbReference type="Proteomes" id="UP000325313"/>
    </source>
</evidence>
<protein>
    <submittedName>
        <fullName evidence="1">Uncharacterized protein</fullName>
    </submittedName>
</protein>
<gene>
    <name evidence="2" type="ORF">PGT21_015662</name>
    <name evidence="1" type="ORF">PGTUg99_021167</name>
</gene>
<dbReference type="EMBL" id="VSWC01000092">
    <property type="protein sequence ID" value="KAA1090852.1"/>
    <property type="molecule type" value="Genomic_DNA"/>
</dbReference>
<evidence type="ECO:0000313" key="2">
    <source>
        <dbReference type="EMBL" id="KAA1090852.1"/>
    </source>
</evidence>
<dbReference type="EMBL" id="VDEP01000510">
    <property type="protein sequence ID" value="KAA1065442.1"/>
    <property type="molecule type" value="Genomic_DNA"/>
</dbReference>
<reference evidence="3 4" key="1">
    <citation type="submission" date="2019-05" db="EMBL/GenBank/DDBJ databases">
        <title>Emergence of the Ug99 lineage of the wheat stem rust pathogen through somatic hybridization.</title>
        <authorList>
            <person name="Li F."/>
            <person name="Upadhyaya N.M."/>
            <person name="Sperschneider J."/>
            <person name="Matny O."/>
            <person name="Nguyen-Phuc H."/>
            <person name="Mago R."/>
            <person name="Raley C."/>
            <person name="Miller M.E."/>
            <person name="Silverstein K.A.T."/>
            <person name="Henningsen E."/>
            <person name="Hirsch C.D."/>
            <person name="Visser B."/>
            <person name="Pretorius Z.A."/>
            <person name="Steffenson B.J."/>
            <person name="Schwessinger B."/>
            <person name="Dodds P.N."/>
            <person name="Figueroa M."/>
        </authorList>
    </citation>
    <scope>NUCLEOTIDE SEQUENCE [LARGE SCALE GENOMIC DNA]</scope>
    <source>
        <strain evidence="2">21-0</strain>
        <strain evidence="1 4">Ug99</strain>
    </source>
</reference>
<keyword evidence="3" id="KW-1185">Reference proteome</keyword>
<evidence type="ECO:0000313" key="3">
    <source>
        <dbReference type="Proteomes" id="UP000324748"/>
    </source>
</evidence>
<dbReference type="Gene3D" id="1.25.10.10">
    <property type="entry name" value="Leucine-rich Repeat Variant"/>
    <property type="match status" value="1"/>
</dbReference>
<dbReference type="OrthoDB" id="199930at2759"/>
<dbReference type="AlphaFoldDB" id="A0A5B0LLF2"/>